<protein>
    <submittedName>
        <fullName evidence="8">DUF350 domain-containing protein</fullName>
    </submittedName>
</protein>
<evidence type="ECO:0000256" key="3">
    <source>
        <dbReference type="ARBA" id="ARBA00022475"/>
    </source>
</evidence>
<feature type="transmembrane region" description="Helical" evidence="7">
    <location>
        <begin position="98"/>
        <end position="117"/>
    </location>
</feature>
<dbReference type="GO" id="GO:0005886">
    <property type="term" value="C:plasma membrane"/>
    <property type="evidence" value="ECO:0007669"/>
    <property type="project" value="UniProtKB-SubCell"/>
</dbReference>
<organism evidence="8 9">
    <name type="scientific">[Mycobacterium] manitobense</name>
    <dbReference type="NCBI Taxonomy" id="190147"/>
    <lineage>
        <taxon>Bacteria</taxon>
        <taxon>Bacillati</taxon>
        <taxon>Actinomycetota</taxon>
        <taxon>Actinomycetes</taxon>
        <taxon>Mycobacteriales</taxon>
        <taxon>Mycobacteriaceae</taxon>
        <taxon>Mycolicibacterium</taxon>
    </lineage>
</organism>
<reference evidence="8" key="2">
    <citation type="journal article" date="2022" name="BMC Genomics">
        <title>Comparative genome analysis of mycobacteria focusing on tRNA and non-coding RNA.</title>
        <authorList>
            <person name="Behra P.R.K."/>
            <person name="Pettersson B.M.F."/>
            <person name="Ramesh M."/>
            <person name="Das S."/>
            <person name="Dasgupta S."/>
            <person name="Kirsebom L.A."/>
        </authorList>
    </citation>
    <scope>NUCLEOTIDE SEQUENCE</scope>
    <source>
        <strain evidence="8">DSM 44615</strain>
    </source>
</reference>
<dbReference type="EMBL" id="JACKSJ010000192">
    <property type="protein sequence ID" value="MCV7172666.1"/>
    <property type="molecule type" value="Genomic_DNA"/>
</dbReference>
<evidence type="ECO:0000256" key="4">
    <source>
        <dbReference type="ARBA" id="ARBA00022692"/>
    </source>
</evidence>
<feature type="transmembrane region" description="Helical" evidence="7">
    <location>
        <begin position="137"/>
        <end position="155"/>
    </location>
</feature>
<reference evidence="8" key="1">
    <citation type="submission" date="2020-07" db="EMBL/GenBank/DDBJ databases">
        <authorList>
            <person name="Pettersson B.M.F."/>
            <person name="Behra P.R.K."/>
            <person name="Ramesh M."/>
            <person name="Das S."/>
            <person name="Dasgupta S."/>
            <person name="Kirsebom L.A."/>
        </authorList>
    </citation>
    <scope>NUCLEOTIDE SEQUENCE</scope>
    <source>
        <strain evidence="8">DSM 44615</strain>
    </source>
</reference>
<dbReference type="Pfam" id="PF03994">
    <property type="entry name" value="DUF350"/>
    <property type="match status" value="1"/>
</dbReference>
<comment type="similarity">
    <text evidence="2">Belongs to the UPF0719 family.</text>
</comment>
<keyword evidence="3" id="KW-1003">Cell membrane</keyword>
<evidence type="ECO:0000256" key="2">
    <source>
        <dbReference type="ARBA" id="ARBA00005779"/>
    </source>
</evidence>
<evidence type="ECO:0000313" key="8">
    <source>
        <dbReference type="EMBL" id="MCV7172666.1"/>
    </source>
</evidence>
<keyword evidence="5 7" id="KW-1133">Transmembrane helix</keyword>
<name>A0A9X3BXI3_9MYCO</name>
<comment type="caution">
    <text evidence="8">The sequence shown here is derived from an EMBL/GenBank/DDBJ whole genome shotgun (WGS) entry which is preliminary data.</text>
</comment>
<comment type="subcellular location">
    <subcellularLocation>
        <location evidence="1">Cell membrane</location>
        <topology evidence="1">Multi-pass membrane protein</topology>
    </subcellularLocation>
</comment>
<evidence type="ECO:0000256" key="7">
    <source>
        <dbReference type="SAM" id="Phobius"/>
    </source>
</evidence>
<evidence type="ECO:0000256" key="1">
    <source>
        <dbReference type="ARBA" id="ARBA00004651"/>
    </source>
</evidence>
<proteinExistence type="inferred from homology"/>
<sequence length="156" mass="16119">MTRGETMLLAAELEPGYWSIVGHGVAAIALYTIVGIALMVLGFFIIDWTTPGPLRTLVQAGRPNAAVIAGSGALSMALIVVLAIFSSSGDLIEGLLRTLVFGLVGLAAQAISVRLIHLGTGIDIGDVLAAEVYVPQVWVVAASYFAFGIIIAAAIL</sequence>
<evidence type="ECO:0000313" key="9">
    <source>
        <dbReference type="Proteomes" id="UP001140293"/>
    </source>
</evidence>
<feature type="transmembrane region" description="Helical" evidence="7">
    <location>
        <begin position="20"/>
        <end position="46"/>
    </location>
</feature>
<gene>
    <name evidence="8" type="ORF">H7I41_22355</name>
</gene>
<feature type="transmembrane region" description="Helical" evidence="7">
    <location>
        <begin position="66"/>
        <end position="86"/>
    </location>
</feature>
<dbReference type="InterPro" id="IPR007140">
    <property type="entry name" value="DUF350"/>
</dbReference>
<keyword evidence="4 7" id="KW-0812">Transmembrane</keyword>
<keyword evidence="6 7" id="KW-0472">Membrane</keyword>
<evidence type="ECO:0000256" key="5">
    <source>
        <dbReference type="ARBA" id="ARBA00022989"/>
    </source>
</evidence>
<dbReference type="AlphaFoldDB" id="A0A9X3BXI3"/>
<keyword evidence="9" id="KW-1185">Reference proteome</keyword>
<dbReference type="Proteomes" id="UP001140293">
    <property type="component" value="Unassembled WGS sequence"/>
</dbReference>
<accession>A0A9X3BXI3</accession>
<evidence type="ECO:0000256" key="6">
    <source>
        <dbReference type="ARBA" id="ARBA00023136"/>
    </source>
</evidence>